<evidence type="ECO:0000256" key="7">
    <source>
        <dbReference type="ARBA" id="ARBA00023136"/>
    </source>
</evidence>
<comment type="subcellular location">
    <subcellularLocation>
        <location evidence="1">Cell inner membrane</location>
        <topology evidence="1">Multi-pass membrane protein</topology>
    </subcellularLocation>
</comment>
<name>A0A6L5XK67_9BACT</name>
<sequence length="168" mass="18860">MLPRLIRWIDALNTAISNAAMWLIIPLAGVMLYDVLMRYCFNAPTLWGAELSMMIFGVYMIYAGPSSILQKVQVGVDIFAARLSPRVRAVVNCLTYAFTFTFFAGLFYTSALYAVESWQLRELSSSAWGQPVYHLKALIPVAVLLMLLQSLAEFLRNFHLARTGGELP</sequence>
<keyword evidence="5 9" id="KW-0812">Transmembrane</keyword>
<feature type="transmembrane region" description="Helical" evidence="9">
    <location>
        <begin position="12"/>
        <end position="33"/>
    </location>
</feature>
<dbReference type="AlphaFoldDB" id="A0A6L5XK67"/>
<keyword evidence="2" id="KW-0813">Transport</keyword>
<organism evidence="11 12">
    <name type="scientific">Desulfovibrio porci</name>
    <dbReference type="NCBI Taxonomy" id="2605782"/>
    <lineage>
        <taxon>Bacteria</taxon>
        <taxon>Pseudomonadati</taxon>
        <taxon>Thermodesulfobacteriota</taxon>
        <taxon>Desulfovibrionia</taxon>
        <taxon>Desulfovibrionales</taxon>
        <taxon>Desulfovibrionaceae</taxon>
        <taxon>Desulfovibrio</taxon>
    </lineage>
</organism>
<keyword evidence="3" id="KW-1003">Cell membrane</keyword>
<dbReference type="PANTHER" id="PTHR35011">
    <property type="entry name" value="2,3-DIKETO-L-GULONATE TRAP TRANSPORTER SMALL PERMEASE PROTEIN YIAM"/>
    <property type="match status" value="1"/>
</dbReference>
<dbReference type="InterPro" id="IPR055348">
    <property type="entry name" value="DctQ"/>
</dbReference>
<keyword evidence="12" id="KW-1185">Reference proteome</keyword>
<dbReference type="InterPro" id="IPR007387">
    <property type="entry name" value="TRAP_DctQ"/>
</dbReference>
<feature type="domain" description="Tripartite ATP-independent periplasmic transporters DctQ component" evidence="10">
    <location>
        <begin position="27"/>
        <end position="158"/>
    </location>
</feature>
<evidence type="ECO:0000256" key="4">
    <source>
        <dbReference type="ARBA" id="ARBA00022519"/>
    </source>
</evidence>
<evidence type="ECO:0000313" key="12">
    <source>
        <dbReference type="Proteomes" id="UP000477488"/>
    </source>
</evidence>
<evidence type="ECO:0000256" key="6">
    <source>
        <dbReference type="ARBA" id="ARBA00022989"/>
    </source>
</evidence>
<accession>A0A6L5XK67</accession>
<reference evidence="11 12" key="1">
    <citation type="submission" date="2019-09" db="EMBL/GenBank/DDBJ databases">
        <title>In-depth cultivation of the pig gut microbiome towards novel bacterial diversity and tailored functional studies.</title>
        <authorList>
            <person name="Wylensek D."/>
            <person name="Hitch T.C.A."/>
            <person name="Clavel T."/>
        </authorList>
    </citation>
    <scope>NUCLEOTIDE SEQUENCE [LARGE SCALE GENOMIC DNA]</scope>
    <source>
        <strain evidence="11 12">PG-178-WT-4</strain>
    </source>
</reference>
<evidence type="ECO:0000259" key="10">
    <source>
        <dbReference type="Pfam" id="PF04290"/>
    </source>
</evidence>
<keyword evidence="4" id="KW-0997">Cell inner membrane</keyword>
<evidence type="ECO:0000256" key="2">
    <source>
        <dbReference type="ARBA" id="ARBA00022448"/>
    </source>
</evidence>
<evidence type="ECO:0000256" key="1">
    <source>
        <dbReference type="ARBA" id="ARBA00004429"/>
    </source>
</evidence>
<evidence type="ECO:0000256" key="5">
    <source>
        <dbReference type="ARBA" id="ARBA00022692"/>
    </source>
</evidence>
<dbReference type="PANTHER" id="PTHR35011:SF4">
    <property type="entry name" value="SLL1102 PROTEIN"/>
    <property type="match status" value="1"/>
</dbReference>
<evidence type="ECO:0000256" key="3">
    <source>
        <dbReference type="ARBA" id="ARBA00022475"/>
    </source>
</evidence>
<dbReference type="RefSeq" id="WP_154509950.1">
    <property type="nucleotide sequence ID" value="NZ_JAXELC010000048.1"/>
</dbReference>
<feature type="transmembrane region" description="Helical" evidence="9">
    <location>
        <begin position="133"/>
        <end position="152"/>
    </location>
</feature>
<dbReference type="GO" id="GO:0005886">
    <property type="term" value="C:plasma membrane"/>
    <property type="evidence" value="ECO:0007669"/>
    <property type="project" value="UniProtKB-SubCell"/>
</dbReference>
<gene>
    <name evidence="11" type="ORF">FYJ44_05515</name>
</gene>
<proteinExistence type="inferred from homology"/>
<evidence type="ECO:0000313" key="11">
    <source>
        <dbReference type="EMBL" id="MSS27518.1"/>
    </source>
</evidence>
<comment type="caution">
    <text evidence="11">The sequence shown here is derived from an EMBL/GenBank/DDBJ whole genome shotgun (WGS) entry which is preliminary data.</text>
</comment>
<evidence type="ECO:0000256" key="9">
    <source>
        <dbReference type="SAM" id="Phobius"/>
    </source>
</evidence>
<protein>
    <submittedName>
        <fullName evidence="11">TRAP transporter small permease subunit</fullName>
    </submittedName>
</protein>
<keyword evidence="7 9" id="KW-0472">Membrane</keyword>
<dbReference type="Proteomes" id="UP000477488">
    <property type="component" value="Unassembled WGS sequence"/>
</dbReference>
<feature type="transmembrane region" description="Helical" evidence="9">
    <location>
        <begin position="89"/>
        <end position="113"/>
    </location>
</feature>
<comment type="similarity">
    <text evidence="8">Belongs to the TRAP transporter small permease family.</text>
</comment>
<dbReference type="EMBL" id="VUMH01000004">
    <property type="protein sequence ID" value="MSS27518.1"/>
    <property type="molecule type" value="Genomic_DNA"/>
</dbReference>
<dbReference type="Pfam" id="PF04290">
    <property type="entry name" value="DctQ"/>
    <property type="match status" value="1"/>
</dbReference>
<evidence type="ECO:0000256" key="8">
    <source>
        <dbReference type="ARBA" id="ARBA00038436"/>
    </source>
</evidence>
<feature type="transmembrane region" description="Helical" evidence="9">
    <location>
        <begin position="45"/>
        <end position="62"/>
    </location>
</feature>
<keyword evidence="6 9" id="KW-1133">Transmembrane helix</keyword>